<evidence type="ECO:0000256" key="4">
    <source>
        <dbReference type="ARBA" id="ARBA00022547"/>
    </source>
</evidence>
<proteinExistence type="inferred from homology"/>
<keyword evidence="8" id="KW-0472">Membrane</keyword>
<evidence type="ECO:0000256" key="2">
    <source>
        <dbReference type="ARBA" id="ARBA00005699"/>
    </source>
</evidence>
<name>A0A9Q0J9E4_9ROSI</name>
<keyword evidence="5" id="KW-0375">Hydrogen ion transport</keyword>
<reference evidence="10" key="1">
    <citation type="submission" date="2022-02" db="EMBL/GenBank/DDBJ databases">
        <authorList>
            <person name="Henning P.M."/>
            <person name="McCubbin A.G."/>
            <person name="Shore J.S."/>
        </authorList>
    </citation>
    <scope>NUCLEOTIDE SEQUENCE</scope>
    <source>
        <strain evidence="10">F60SS</strain>
        <tissue evidence="10">Leaves</tissue>
    </source>
</reference>
<evidence type="ECO:0000256" key="9">
    <source>
        <dbReference type="ARBA" id="ARBA00023310"/>
    </source>
</evidence>
<dbReference type="InterPro" id="IPR006808">
    <property type="entry name" value="ATP_synth_F0_gsu_mt"/>
</dbReference>
<dbReference type="GO" id="GO:0031966">
    <property type="term" value="C:mitochondrial membrane"/>
    <property type="evidence" value="ECO:0007669"/>
    <property type="project" value="UniProtKB-SubCell"/>
</dbReference>
<comment type="subcellular location">
    <subcellularLocation>
        <location evidence="1">Mitochondrion membrane</location>
    </subcellularLocation>
</comment>
<comment type="similarity">
    <text evidence="2">Belongs to the ATPase g subunit family.</text>
</comment>
<evidence type="ECO:0000313" key="11">
    <source>
        <dbReference type="Proteomes" id="UP001141552"/>
    </source>
</evidence>
<evidence type="ECO:0000256" key="7">
    <source>
        <dbReference type="ARBA" id="ARBA00023128"/>
    </source>
</evidence>
<keyword evidence="9" id="KW-0066">ATP synthesis</keyword>
<dbReference type="OrthoDB" id="437at2759"/>
<dbReference type="GO" id="GO:0015986">
    <property type="term" value="P:proton motive force-driven ATP synthesis"/>
    <property type="evidence" value="ECO:0007669"/>
    <property type="project" value="InterPro"/>
</dbReference>
<dbReference type="AlphaFoldDB" id="A0A9Q0J9E4"/>
<sequence>MASKLSWLQSRAVEASRLAYKEGGKYVKQLVEQNKHHVQEPATAEKCLLLSKQLFYTRLASIPRRYEAFWKELDQLKQTWKNSQPNEMNAEDAKTAALFGLELLVCCWAGKVVGRGFTFTGYYV</sequence>
<organism evidence="10 11">
    <name type="scientific">Turnera subulata</name>
    <dbReference type="NCBI Taxonomy" id="218843"/>
    <lineage>
        <taxon>Eukaryota</taxon>
        <taxon>Viridiplantae</taxon>
        <taxon>Streptophyta</taxon>
        <taxon>Embryophyta</taxon>
        <taxon>Tracheophyta</taxon>
        <taxon>Spermatophyta</taxon>
        <taxon>Magnoliopsida</taxon>
        <taxon>eudicotyledons</taxon>
        <taxon>Gunneridae</taxon>
        <taxon>Pentapetalae</taxon>
        <taxon>rosids</taxon>
        <taxon>fabids</taxon>
        <taxon>Malpighiales</taxon>
        <taxon>Passifloraceae</taxon>
        <taxon>Turnera</taxon>
    </lineage>
</organism>
<evidence type="ECO:0000256" key="5">
    <source>
        <dbReference type="ARBA" id="ARBA00022781"/>
    </source>
</evidence>
<keyword evidence="4" id="KW-0138">CF(0)</keyword>
<keyword evidence="11" id="KW-1185">Reference proteome</keyword>
<dbReference type="PANTHER" id="PTHR12386">
    <property type="entry name" value="ATP SYNTHASE SUBUNIT"/>
    <property type="match status" value="1"/>
</dbReference>
<keyword evidence="3" id="KW-0813">Transport</keyword>
<evidence type="ECO:0000256" key="1">
    <source>
        <dbReference type="ARBA" id="ARBA00004325"/>
    </source>
</evidence>
<dbReference type="Pfam" id="PF04718">
    <property type="entry name" value="ATP-synt_G"/>
    <property type="match status" value="1"/>
</dbReference>
<dbReference type="GO" id="GO:0015078">
    <property type="term" value="F:proton transmembrane transporter activity"/>
    <property type="evidence" value="ECO:0007669"/>
    <property type="project" value="InterPro"/>
</dbReference>
<comment type="caution">
    <text evidence="10">The sequence shown here is derived from an EMBL/GenBank/DDBJ whole genome shotgun (WGS) entry which is preliminary data.</text>
</comment>
<reference evidence="10" key="2">
    <citation type="journal article" date="2023" name="Plants (Basel)">
        <title>Annotation of the Turnera subulata (Passifloraceae) Draft Genome Reveals the S-Locus Evolved after the Divergence of Turneroideae from Passifloroideae in a Stepwise Manner.</title>
        <authorList>
            <person name="Henning P.M."/>
            <person name="Roalson E.H."/>
            <person name="Mir W."/>
            <person name="McCubbin A.G."/>
            <person name="Shore J.S."/>
        </authorList>
    </citation>
    <scope>NUCLEOTIDE SEQUENCE</scope>
    <source>
        <strain evidence="10">F60SS</strain>
    </source>
</reference>
<gene>
    <name evidence="10" type="ORF">Tsubulata_013208</name>
</gene>
<evidence type="ECO:0000256" key="3">
    <source>
        <dbReference type="ARBA" id="ARBA00022448"/>
    </source>
</evidence>
<keyword evidence="7" id="KW-0496">Mitochondrion</keyword>
<keyword evidence="6" id="KW-0406">Ion transport</keyword>
<protein>
    <submittedName>
        <fullName evidence="10">Uncharacterized protein</fullName>
    </submittedName>
</protein>
<evidence type="ECO:0000256" key="8">
    <source>
        <dbReference type="ARBA" id="ARBA00023136"/>
    </source>
</evidence>
<evidence type="ECO:0000256" key="6">
    <source>
        <dbReference type="ARBA" id="ARBA00023065"/>
    </source>
</evidence>
<dbReference type="EMBL" id="JAKUCV010004978">
    <property type="protein sequence ID" value="KAJ4833278.1"/>
    <property type="molecule type" value="Genomic_DNA"/>
</dbReference>
<evidence type="ECO:0000313" key="10">
    <source>
        <dbReference type="EMBL" id="KAJ4833278.1"/>
    </source>
</evidence>
<accession>A0A9Q0J9E4</accession>
<dbReference type="GO" id="GO:0045259">
    <property type="term" value="C:proton-transporting ATP synthase complex"/>
    <property type="evidence" value="ECO:0007669"/>
    <property type="project" value="UniProtKB-KW"/>
</dbReference>
<dbReference type="Proteomes" id="UP001141552">
    <property type="component" value="Unassembled WGS sequence"/>
</dbReference>